<dbReference type="EMBL" id="JARJCM010000103">
    <property type="protein sequence ID" value="KAJ7029271.1"/>
    <property type="molecule type" value="Genomic_DNA"/>
</dbReference>
<reference evidence="2" key="1">
    <citation type="submission" date="2023-03" db="EMBL/GenBank/DDBJ databases">
        <title>Massive genome expansion in bonnet fungi (Mycena s.s.) driven by repeated elements and novel gene families across ecological guilds.</title>
        <authorList>
            <consortium name="Lawrence Berkeley National Laboratory"/>
            <person name="Harder C.B."/>
            <person name="Miyauchi S."/>
            <person name="Viragh M."/>
            <person name="Kuo A."/>
            <person name="Thoen E."/>
            <person name="Andreopoulos B."/>
            <person name="Lu D."/>
            <person name="Skrede I."/>
            <person name="Drula E."/>
            <person name="Henrissat B."/>
            <person name="Morin E."/>
            <person name="Kohler A."/>
            <person name="Barry K."/>
            <person name="LaButti K."/>
            <person name="Morin E."/>
            <person name="Salamov A."/>
            <person name="Lipzen A."/>
            <person name="Mereny Z."/>
            <person name="Hegedus B."/>
            <person name="Baldrian P."/>
            <person name="Stursova M."/>
            <person name="Weitz H."/>
            <person name="Taylor A."/>
            <person name="Grigoriev I.V."/>
            <person name="Nagy L.G."/>
            <person name="Martin F."/>
            <person name="Kauserud H."/>
        </authorList>
    </citation>
    <scope>NUCLEOTIDE SEQUENCE</scope>
    <source>
        <strain evidence="2">CBHHK200</strain>
    </source>
</reference>
<gene>
    <name evidence="2" type="ORF">C8F04DRAFT_1398527</name>
</gene>
<feature type="transmembrane region" description="Helical" evidence="1">
    <location>
        <begin position="109"/>
        <end position="126"/>
    </location>
</feature>
<organism evidence="2 3">
    <name type="scientific">Mycena alexandri</name>
    <dbReference type="NCBI Taxonomy" id="1745969"/>
    <lineage>
        <taxon>Eukaryota</taxon>
        <taxon>Fungi</taxon>
        <taxon>Dikarya</taxon>
        <taxon>Basidiomycota</taxon>
        <taxon>Agaricomycotina</taxon>
        <taxon>Agaricomycetes</taxon>
        <taxon>Agaricomycetidae</taxon>
        <taxon>Agaricales</taxon>
        <taxon>Marasmiineae</taxon>
        <taxon>Mycenaceae</taxon>
        <taxon>Mycena</taxon>
    </lineage>
</organism>
<keyword evidence="1" id="KW-0472">Membrane</keyword>
<dbReference type="AlphaFoldDB" id="A0AAD6WZI1"/>
<feature type="transmembrane region" description="Helical" evidence="1">
    <location>
        <begin position="20"/>
        <end position="45"/>
    </location>
</feature>
<proteinExistence type="predicted"/>
<evidence type="ECO:0000313" key="3">
    <source>
        <dbReference type="Proteomes" id="UP001218188"/>
    </source>
</evidence>
<name>A0AAD6WZI1_9AGAR</name>
<keyword evidence="3" id="KW-1185">Reference proteome</keyword>
<accession>A0AAD6WZI1</accession>
<feature type="transmembrane region" description="Helical" evidence="1">
    <location>
        <begin position="65"/>
        <end position="88"/>
    </location>
</feature>
<dbReference type="Proteomes" id="UP001218188">
    <property type="component" value="Unassembled WGS sequence"/>
</dbReference>
<sequence length="127" mass="13973">MSEAIFVLRTYALSGRRRRIICVFGAIYSICVVAIVIMLSVLLRYQSYSVFPLGLGGCNLTGGPIILAGLAFILLLLNEIALMSYTLWLGVKLYRHSASPLVGTLYRDGITYFIFLCHALFTGVSIS</sequence>
<evidence type="ECO:0000313" key="2">
    <source>
        <dbReference type="EMBL" id="KAJ7029271.1"/>
    </source>
</evidence>
<keyword evidence="1" id="KW-0812">Transmembrane</keyword>
<keyword evidence="1" id="KW-1133">Transmembrane helix</keyword>
<protein>
    <submittedName>
        <fullName evidence="2">Uncharacterized protein</fullName>
    </submittedName>
</protein>
<comment type="caution">
    <text evidence="2">The sequence shown here is derived from an EMBL/GenBank/DDBJ whole genome shotgun (WGS) entry which is preliminary data.</text>
</comment>
<evidence type="ECO:0000256" key="1">
    <source>
        <dbReference type="SAM" id="Phobius"/>
    </source>
</evidence>